<accession>A0A392SKD5</accession>
<feature type="non-terminal residue" evidence="1">
    <location>
        <position position="37"/>
    </location>
</feature>
<evidence type="ECO:0000313" key="1">
    <source>
        <dbReference type="EMBL" id="MCI49323.1"/>
    </source>
</evidence>
<dbReference type="Proteomes" id="UP000265520">
    <property type="component" value="Unassembled WGS sequence"/>
</dbReference>
<evidence type="ECO:0000313" key="2">
    <source>
        <dbReference type="Proteomes" id="UP000265520"/>
    </source>
</evidence>
<reference evidence="1 2" key="1">
    <citation type="journal article" date="2018" name="Front. Plant Sci.">
        <title>Red Clover (Trifolium pratense) and Zigzag Clover (T. medium) - A Picture of Genomic Similarities and Differences.</title>
        <authorList>
            <person name="Dluhosova J."/>
            <person name="Istvanek J."/>
            <person name="Nedelnik J."/>
            <person name="Repkova J."/>
        </authorList>
    </citation>
    <scope>NUCLEOTIDE SEQUENCE [LARGE SCALE GENOMIC DNA]</scope>
    <source>
        <strain evidence="2">cv. 10/8</strain>
        <tissue evidence="1">Leaf</tissue>
    </source>
</reference>
<proteinExistence type="predicted"/>
<protein>
    <submittedName>
        <fullName evidence="1">Uncharacterized protein</fullName>
    </submittedName>
</protein>
<organism evidence="1 2">
    <name type="scientific">Trifolium medium</name>
    <dbReference type="NCBI Taxonomy" id="97028"/>
    <lineage>
        <taxon>Eukaryota</taxon>
        <taxon>Viridiplantae</taxon>
        <taxon>Streptophyta</taxon>
        <taxon>Embryophyta</taxon>
        <taxon>Tracheophyta</taxon>
        <taxon>Spermatophyta</taxon>
        <taxon>Magnoliopsida</taxon>
        <taxon>eudicotyledons</taxon>
        <taxon>Gunneridae</taxon>
        <taxon>Pentapetalae</taxon>
        <taxon>rosids</taxon>
        <taxon>fabids</taxon>
        <taxon>Fabales</taxon>
        <taxon>Fabaceae</taxon>
        <taxon>Papilionoideae</taxon>
        <taxon>50 kb inversion clade</taxon>
        <taxon>NPAAA clade</taxon>
        <taxon>Hologalegina</taxon>
        <taxon>IRL clade</taxon>
        <taxon>Trifolieae</taxon>
        <taxon>Trifolium</taxon>
    </lineage>
</organism>
<keyword evidence="2" id="KW-1185">Reference proteome</keyword>
<dbReference type="EMBL" id="LXQA010399473">
    <property type="protein sequence ID" value="MCI49323.1"/>
    <property type="molecule type" value="Genomic_DNA"/>
</dbReference>
<comment type="caution">
    <text evidence="1">The sequence shown here is derived from an EMBL/GenBank/DDBJ whole genome shotgun (WGS) entry which is preliminary data.</text>
</comment>
<sequence length="37" mass="4385">MGSWCYRAAPILILLLSRLTTFLVKMKFRWSLSPWKA</sequence>
<name>A0A392SKD5_9FABA</name>
<dbReference type="AlphaFoldDB" id="A0A392SKD5"/>